<evidence type="ECO:0000259" key="4">
    <source>
        <dbReference type="PROSITE" id="PS50893"/>
    </source>
</evidence>
<name>A0A3N6PF04_NATCH</name>
<proteinExistence type="predicted"/>
<keyword evidence="3 5" id="KW-0067">ATP-binding</keyword>
<evidence type="ECO:0000313" key="5">
    <source>
        <dbReference type="EMBL" id="RQG96015.1"/>
    </source>
</evidence>
<dbReference type="SMART" id="SM00382">
    <property type="entry name" value="AAA"/>
    <property type="match status" value="1"/>
</dbReference>
<dbReference type="PROSITE" id="PS00211">
    <property type="entry name" value="ABC_TRANSPORTER_1"/>
    <property type="match status" value="1"/>
</dbReference>
<dbReference type="AlphaFoldDB" id="A0A3N6PF04"/>
<organism evidence="5 6">
    <name type="scientific">Natrarchaeobius chitinivorans</name>
    <dbReference type="NCBI Taxonomy" id="1679083"/>
    <lineage>
        <taxon>Archaea</taxon>
        <taxon>Methanobacteriati</taxon>
        <taxon>Methanobacteriota</taxon>
        <taxon>Stenosarchaea group</taxon>
        <taxon>Halobacteria</taxon>
        <taxon>Halobacteriales</taxon>
        <taxon>Natrialbaceae</taxon>
        <taxon>Natrarchaeobius</taxon>
    </lineage>
</organism>
<comment type="caution">
    <text evidence="5">The sequence shown here is derived from an EMBL/GenBank/DDBJ whole genome shotgun (WGS) entry which is preliminary data.</text>
</comment>
<dbReference type="OrthoDB" id="302885at2157"/>
<dbReference type="GO" id="GO:0016887">
    <property type="term" value="F:ATP hydrolysis activity"/>
    <property type="evidence" value="ECO:0007669"/>
    <property type="project" value="InterPro"/>
</dbReference>
<dbReference type="InterPro" id="IPR003593">
    <property type="entry name" value="AAA+_ATPase"/>
</dbReference>
<dbReference type="SUPFAM" id="SSF52540">
    <property type="entry name" value="P-loop containing nucleoside triphosphate hydrolases"/>
    <property type="match status" value="1"/>
</dbReference>
<reference evidence="5 6" key="1">
    <citation type="submission" date="2018-10" db="EMBL/GenBank/DDBJ databases">
        <title>Natrarchaeobius chitinivorans gen. nov., sp. nov., and Natrarchaeobius haloalkaliphilus sp. nov., alkaliphilic, chitin-utilizing haloarchaea from hypersaline alkaline lakes.</title>
        <authorList>
            <person name="Sorokin D.Y."/>
            <person name="Elcheninov A.G."/>
            <person name="Kostrikina N.A."/>
            <person name="Bale N.J."/>
            <person name="Sinninghe Damste J.S."/>
            <person name="Khijniak T.V."/>
            <person name="Kublanov I.V."/>
            <person name="Toshchakov S.V."/>
        </authorList>
    </citation>
    <scope>NUCLEOTIDE SEQUENCE [LARGE SCALE GENOMIC DNA]</scope>
    <source>
        <strain evidence="5 6">AArcht4T</strain>
    </source>
</reference>
<dbReference type="GO" id="GO:0098796">
    <property type="term" value="C:membrane protein complex"/>
    <property type="evidence" value="ECO:0007669"/>
    <property type="project" value="UniProtKB-ARBA"/>
</dbReference>
<evidence type="ECO:0000256" key="2">
    <source>
        <dbReference type="ARBA" id="ARBA00022741"/>
    </source>
</evidence>
<gene>
    <name evidence="5" type="ORF">EA473_07520</name>
</gene>
<dbReference type="InterPro" id="IPR027417">
    <property type="entry name" value="P-loop_NTPase"/>
</dbReference>
<dbReference type="GO" id="GO:0005524">
    <property type="term" value="F:ATP binding"/>
    <property type="evidence" value="ECO:0007669"/>
    <property type="project" value="UniProtKB-KW"/>
</dbReference>
<keyword evidence="2" id="KW-0547">Nucleotide-binding</keyword>
<sequence>MAVPTLEQRTTVPPVVNAASVTKVYTRGSEPGRFGRLIGRSEPATVEAVSDVSLTIRPGEIVGLAGPSGSGKSTLLHLLAGLEVPTEGAVQYQDTDLASLSNRRRTRLRLEEIGIVFQQFHLLDSLSARANVALPLVELGVGRRKRRQRASELLERVGLGDRISHRPGELSGGEQQRVAIARALVTDPTLVVADEPTGELDTETGRRVLEEFTRVAEDRAVVLASHDRETLAIADRIVRLQDGTIVDSADA</sequence>
<dbReference type="Proteomes" id="UP000282323">
    <property type="component" value="Unassembled WGS sequence"/>
</dbReference>
<dbReference type="PROSITE" id="PS50893">
    <property type="entry name" value="ABC_TRANSPORTER_2"/>
    <property type="match status" value="1"/>
</dbReference>
<dbReference type="InterPro" id="IPR017911">
    <property type="entry name" value="MacB-like_ATP-bd"/>
</dbReference>
<accession>A0A3N6PF04</accession>
<dbReference type="EMBL" id="REGA01000004">
    <property type="protein sequence ID" value="RQG96015.1"/>
    <property type="molecule type" value="Genomic_DNA"/>
</dbReference>
<dbReference type="CDD" id="cd03255">
    <property type="entry name" value="ABC_MJ0796_LolCDE_FtsE"/>
    <property type="match status" value="1"/>
</dbReference>
<dbReference type="Gene3D" id="3.40.50.300">
    <property type="entry name" value="P-loop containing nucleotide triphosphate hydrolases"/>
    <property type="match status" value="1"/>
</dbReference>
<feature type="domain" description="ABC transporter" evidence="4">
    <location>
        <begin position="16"/>
        <end position="251"/>
    </location>
</feature>
<keyword evidence="1" id="KW-0813">Transport</keyword>
<dbReference type="InterPro" id="IPR017871">
    <property type="entry name" value="ABC_transporter-like_CS"/>
</dbReference>
<dbReference type="InterPro" id="IPR003439">
    <property type="entry name" value="ABC_transporter-like_ATP-bd"/>
</dbReference>
<dbReference type="PANTHER" id="PTHR24220">
    <property type="entry name" value="IMPORT ATP-BINDING PROTEIN"/>
    <property type="match status" value="1"/>
</dbReference>
<evidence type="ECO:0000256" key="3">
    <source>
        <dbReference type="ARBA" id="ARBA00022840"/>
    </source>
</evidence>
<dbReference type="InterPro" id="IPR015854">
    <property type="entry name" value="ABC_transpr_LolD-like"/>
</dbReference>
<dbReference type="GO" id="GO:0022857">
    <property type="term" value="F:transmembrane transporter activity"/>
    <property type="evidence" value="ECO:0007669"/>
    <property type="project" value="UniProtKB-ARBA"/>
</dbReference>
<dbReference type="Pfam" id="PF00005">
    <property type="entry name" value="ABC_tran"/>
    <property type="match status" value="1"/>
</dbReference>
<protein>
    <submittedName>
        <fullName evidence="5">ABC transporter ATP-binding protein</fullName>
    </submittedName>
</protein>
<dbReference type="FunFam" id="3.40.50.300:FF:000032">
    <property type="entry name" value="Export ABC transporter ATP-binding protein"/>
    <property type="match status" value="1"/>
</dbReference>
<dbReference type="GO" id="GO:0005886">
    <property type="term" value="C:plasma membrane"/>
    <property type="evidence" value="ECO:0007669"/>
    <property type="project" value="TreeGrafter"/>
</dbReference>
<evidence type="ECO:0000256" key="1">
    <source>
        <dbReference type="ARBA" id="ARBA00022448"/>
    </source>
</evidence>
<dbReference type="PANTHER" id="PTHR24220:SF86">
    <property type="entry name" value="ABC TRANSPORTER ABCH.1"/>
    <property type="match status" value="1"/>
</dbReference>
<evidence type="ECO:0000313" key="6">
    <source>
        <dbReference type="Proteomes" id="UP000282323"/>
    </source>
</evidence>
<keyword evidence="6" id="KW-1185">Reference proteome</keyword>
<dbReference type="RefSeq" id="WP_124195014.1">
    <property type="nucleotide sequence ID" value="NZ_REGA01000004.1"/>
</dbReference>